<dbReference type="Proteomes" id="UP001209540">
    <property type="component" value="Unassembled WGS sequence"/>
</dbReference>
<organism evidence="5 6">
    <name type="scientific">Phascolomyces articulosus</name>
    <dbReference type="NCBI Taxonomy" id="60185"/>
    <lineage>
        <taxon>Eukaryota</taxon>
        <taxon>Fungi</taxon>
        <taxon>Fungi incertae sedis</taxon>
        <taxon>Mucoromycota</taxon>
        <taxon>Mucoromycotina</taxon>
        <taxon>Mucoromycetes</taxon>
        <taxon>Mucorales</taxon>
        <taxon>Lichtheimiaceae</taxon>
        <taxon>Phascolomyces</taxon>
    </lineage>
</organism>
<dbReference type="PANTHER" id="PTHR15574:SF40">
    <property type="entry name" value="WD AND TETRATRICOPEPTIDE REPEATS PROTEIN 1"/>
    <property type="match status" value="1"/>
</dbReference>
<evidence type="ECO:0000256" key="1">
    <source>
        <dbReference type="ARBA" id="ARBA00022574"/>
    </source>
</evidence>
<dbReference type="InterPro" id="IPR015943">
    <property type="entry name" value="WD40/YVTN_repeat-like_dom_sf"/>
</dbReference>
<dbReference type="PANTHER" id="PTHR15574">
    <property type="entry name" value="WD REPEAT DOMAIN-CONTAINING FAMILY"/>
    <property type="match status" value="1"/>
</dbReference>
<feature type="region of interest" description="Disordered" evidence="4">
    <location>
        <begin position="613"/>
        <end position="835"/>
    </location>
</feature>
<evidence type="ECO:0000256" key="3">
    <source>
        <dbReference type="PROSITE-ProRule" id="PRU00221"/>
    </source>
</evidence>
<feature type="compositionally biased region" description="Acidic residues" evidence="4">
    <location>
        <begin position="814"/>
        <end position="826"/>
    </location>
</feature>
<dbReference type="InterPro" id="IPR036322">
    <property type="entry name" value="WD40_repeat_dom_sf"/>
</dbReference>
<dbReference type="SUPFAM" id="SSF50978">
    <property type="entry name" value="WD40 repeat-like"/>
    <property type="match status" value="1"/>
</dbReference>
<reference evidence="5" key="1">
    <citation type="journal article" date="2022" name="IScience">
        <title>Evolution of zygomycete secretomes and the origins of terrestrial fungal ecologies.</title>
        <authorList>
            <person name="Chang Y."/>
            <person name="Wang Y."/>
            <person name="Mondo S."/>
            <person name="Ahrendt S."/>
            <person name="Andreopoulos W."/>
            <person name="Barry K."/>
            <person name="Beard J."/>
            <person name="Benny G.L."/>
            <person name="Blankenship S."/>
            <person name="Bonito G."/>
            <person name="Cuomo C."/>
            <person name="Desiro A."/>
            <person name="Gervers K.A."/>
            <person name="Hundley H."/>
            <person name="Kuo A."/>
            <person name="LaButti K."/>
            <person name="Lang B.F."/>
            <person name="Lipzen A."/>
            <person name="O'Donnell K."/>
            <person name="Pangilinan J."/>
            <person name="Reynolds N."/>
            <person name="Sandor L."/>
            <person name="Smith M.E."/>
            <person name="Tsang A."/>
            <person name="Grigoriev I.V."/>
            <person name="Stajich J.E."/>
            <person name="Spatafora J.W."/>
        </authorList>
    </citation>
    <scope>NUCLEOTIDE SEQUENCE</scope>
    <source>
        <strain evidence="5">RSA 2281</strain>
    </source>
</reference>
<reference evidence="5" key="2">
    <citation type="submission" date="2023-02" db="EMBL/GenBank/DDBJ databases">
        <authorList>
            <consortium name="DOE Joint Genome Institute"/>
            <person name="Mondo S.J."/>
            <person name="Chang Y."/>
            <person name="Wang Y."/>
            <person name="Ahrendt S."/>
            <person name="Andreopoulos W."/>
            <person name="Barry K."/>
            <person name="Beard J."/>
            <person name="Benny G.L."/>
            <person name="Blankenship S."/>
            <person name="Bonito G."/>
            <person name="Cuomo C."/>
            <person name="Desiro A."/>
            <person name="Gervers K.A."/>
            <person name="Hundley H."/>
            <person name="Kuo A."/>
            <person name="LaButti K."/>
            <person name="Lang B.F."/>
            <person name="Lipzen A."/>
            <person name="O'Donnell K."/>
            <person name="Pangilinan J."/>
            <person name="Reynolds N."/>
            <person name="Sandor L."/>
            <person name="Smith M.W."/>
            <person name="Tsang A."/>
            <person name="Grigoriev I.V."/>
            <person name="Stajich J.E."/>
            <person name="Spatafora J.W."/>
        </authorList>
    </citation>
    <scope>NUCLEOTIDE SEQUENCE</scope>
    <source>
        <strain evidence="5">RSA 2281</strain>
    </source>
</reference>
<dbReference type="GO" id="GO:0005737">
    <property type="term" value="C:cytoplasm"/>
    <property type="evidence" value="ECO:0007669"/>
    <property type="project" value="TreeGrafter"/>
</dbReference>
<feature type="compositionally biased region" description="Polar residues" evidence="4">
    <location>
        <begin position="653"/>
        <end position="679"/>
    </location>
</feature>
<feature type="compositionally biased region" description="Low complexity" evidence="4">
    <location>
        <begin position="584"/>
        <end position="597"/>
    </location>
</feature>
<dbReference type="Gene3D" id="2.130.10.10">
    <property type="entry name" value="YVTN repeat-like/Quinoprotein amine dehydrogenase"/>
    <property type="match status" value="2"/>
</dbReference>
<evidence type="ECO:0000313" key="5">
    <source>
        <dbReference type="EMBL" id="KAI9251018.1"/>
    </source>
</evidence>
<dbReference type="InterPro" id="IPR045151">
    <property type="entry name" value="DCAF8"/>
</dbReference>
<feature type="compositionally biased region" description="Acidic residues" evidence="4">
    <location>
        <begin position="572"/>
        <end position="583"/>
    </location>
</feature>
<feature type="repeat" description="WD" evidence="3">
    <location>
        <begin position="134"/>
        <end position="170"/>
    </location>
</feature>
<keyword evidence="6" id="KW-1185">Reference proteome</keyword>
<dbReference type="PROSITE" id="PS50082">
    <property type="entry name" value="WD_REPEATS_2"/>
    <property type="match status" value="2"/>
</dbReference>
<dbReference type="EMBL" id="JAIXMP010000031">
    <property type="protein sequence ID" value="KAI9251018.1"/>
    <property type="molecule type" value="Genomic_DNA"/>
</dbReference>
<sequence>MLSYILLKRIVFIFHIKFYHSYNTHIKHILYFYLSIIHFIMSSKIQRGLRDRERFQIKFKPGGGFSRNKFVKKIYSDESIMARMTLYKELQGHDGCVNSLYWSHEGDKLLSGSDDTMVCVWLPWENYRMAYAIETGHTSNIFSAKFMPKSSDSVIVTAAGDSEIRVFDVNGYDEHRLRHVYTCHRDRAKRIALEDNPHEFMSCSEDGTVRHFDLRQPHSCSNAPFGRSRYHGRRQASSNVREGCPSPLVDYGPYGLDLNTLSINSGQPHYFIVAGMDDYVYMHDRRMVGNNNCGAGKIIRSPTKASRCVRRFTCKDSNYWKRNNKHVTACKFSDANSQEFIGSWSTDGIFLFNIHDAPVGDTREHNIRQSSQVKRNGRFNEEPYENRQSIIYCFRQGQLNNALDKLHLIHSGQTSREQSEEEDMSDNDIGETIWILCMKAAVHLRRVHESTHERPSDESHAEEEIANARRLMQDAESWCMTRLPSWRTLWCLAVGYWIACGGQQTIGCEDREDWLRKAYRYTVRAKQAYDASSSSGTASLSVVTHHVPDMFTEFKRDIRQALRRENYTPASAEDDQVDSDDDGTSITSSSSAQQSTTDRWKWLDEMYVIQREDNGKDGDDDATAGDIGQPSSKRPRHASTGSNEENTREQSLDRSTSATSRHATIGSSSDDQHQFSESMISDDQENNDSTNSNNNNSNSSINNNNNNGDNDTIVMDNNNNHSSRSSVSSSSSNDRSSQSSHVIEVEITEEYVGSDSDVSASDDRASDSDASSHHSTLSHETATEDSQSMMDTDESDDQPIQLPLIRRHIRLDEDSSDEDEDDDGDSDSYTRHSNSRNMLENDVDLVSYRKRYIGHCNNRTVKDVNFYGLNDEYVVSGSDDGCAFIWDKATGRIVQVLTADSDTVNVIQGHPLNPTMAMSGIDHTIKIFNPISALTTSRKRLPNERSSWSSSSRMYELDRILARNEEDNRSASDDTYITQSMITALTRSMQNGRELGRLRELMHDNWGGDIDCRVQ</sequence>
<keyword evidence="2" id="KW-0677">Repeat</keyword>
<feature type="compositionally biased region" description="Basic and acidic residues" evidence="4">
    <location>
        <begin position="761"/>
        <end position="772"/>
    </location>
</feature>
<evidence type="ECO:0000256" key="2">
    <source>
        <dbReference type="ARBA" id="ARBA00022737"/>
    </source>
</evidence>
<dbReference type="GO" id="GO:0045717">
    <property type="term" value="P:negative regulation of fatty acid biosynthetic process"/>
    <property type="evidence" value="ECO:0007669"/>
    <property type="project" value="TreeGrafter"/>
</dbReference>
<feature type="repeat" description="WD" evidence="3">
    <location>
        <begin position="90"/>
        <end position="121"/>
    </location>
</feature>
<keyword evidence="1 3" id="KW-0853">WD repeat</keyword>
<dbReference type="PROSITE" id="PS50294">
    <property type="entry name" value="WD_REPEATS_REGION"/>
    <property type="match status" value="1"/>
</dbReference>
<dbReference type="SMART" id="SM00320">
    <property type="entry name" value="WD40"/>
    <property type="match status" value="7"/>
</dbReference>
<feature type="region of interest" description="Disordered" evidence="4">
    <location>
        <begin position="567"/>
        <end position="597"/>
    </location>
</feature>
<dbReference type="GO" id="GO:0080008">
    <property type="term" value="C:Cul4-RING E3 ubiquitin ligase complex"/>
    <property type="evidence" value="ECO:0007669"/>
    <property type="project" value="TreeGrafter"/>
</dbReference>
<dbReference type="Pfam" id="PF00400">
    <property type="entry name" value="WD40"/>
    <property type="match status" value="2"/>
</dbReference>
<evidence type="ECO:0000313" key="6">
    <source>
        <dbReference type="Proteomes" id="UP001209540"/>
    </source>
</evidence>
<feature type="compositionally biased region" description="Low complexity" evidence="4">
    <location>
        <begin position="687"/>
        <end position="742"/>
    </location>
</feature>
<gene>
    <name evidence="5" type="ORF">BDA99DRAFT_522434</name>
</gene>
<dbReference type="InterPro" id="IPR001680">
    <property type="entry name" value="WD40_rpt"/>
</dbReference>
<proteinExistence type="predicted"/>
<name>A0AAD5JS59_9FUNG</name>
<protein>
    <submittedName>
        <fullName evidence="5">WD40-repeat-containing domain protein</fullName>
    </submittedName>
</protein>
<dbReference type="AlphaFoldDB" id="A0AAD5JS59"/>
<accession>A0AAD5JS59</accession>
<comment type="caution">
    <text evidence="5">The sequence shown here is derived from an EMBL/GenBank/DDBJ whole genome shotgun (WGS) entry which is preliminary data.</text>
</comment>
<evidence type="ECO:0000256" key="4">
    <source>
        <dbReference type="SAM" id="MobiDB-lite"/>
    </source>
</evidence>